<keyword evidence="3 6" id="KW-1133">Transmembrane helix</keyword>
<dbReference type="InterPro" id="IPR011701">
    <property type="entry name" value="MFS"/>
</dbReference>
<sequence>MPALAPALQPPPPSHDLEAASGPSAPHEHAHHGPVHDEADLSSTAVVWDNELRQWRSQEEQAEEEERGSDATTVGGGTGAAMSEKRVTEDGMTMVGGTSGEEGEKGGVVWVEWEKDDPENPFNWSSRRKWQTCLIACVFTLVVAYCGTAFAMGNESMMADLHCSREVATLGLSVFPLGFGLGPLFTAPLSEAYGRYPMYFISCLVYLIFFIPIAYGQNIQTVVVSRFIAGVAASTVSLVFPPLFPVSWYSCFCSFQGSTLVGGTVADLFEAANRGLPMSIFSICAFAGTGLGPAVSGYIELKKGWRWIEWVQMMVAGVLAVGIIFFTRETRGSVILSKRAKKLRKQTGDDRYQCRADAERASLAVLVKVSMTRPLYLLCTEAIVFFFSLRLGLPIPPRRGHSSDLRQRPFSFSHFVPGPRLTPMLSFQYHFNEGEIGLAFYSIVVASFIGFGSNFYQERLYRKHVAKRGPEARLYSSLVGGLVFPAGALILAFSQGRGHWMGPIVGLVLIFTGVYTVYLAVFSYLADCYTIYASTALSGQSLCRNLAAFGFPLFTTPLTVSRFVDGQWASFLAGMVALALAATPWVLFHFGPTIRAKSKFAKELARMQGAAK</sequence>
<evidence type="ECO:0000313" key="8">
    <source>
        <dbReference type="Proteomes" id="UP000243876"/>
    </source>
</evidence>
<name>A0A0D6EG36_SPOSA</name>
<dbReference type="GO" id="GO:0022857">
    <property type="term" value="F:transmembrane transporter activity"/>
    <property type="evidence" value="ECO:0007669"/>
    <property type="project" value="InterPro"/>
</dbReference>
<feature type="transmembrane region" description="Helical" evidence="6">
    <location>
        <begin position="570"/>
        <end position="590"/>
    </location>
</feature>
<feature type="transmembrane region" description="Helical" evidence="6">
    <location>
        <begin position="276"/>
        <end position="295"/>
    </location>
</feature>
<dbReference type="EMBL" id="CENE01000001">
    <property type="protein sequence ID" value="CEQ38728.1"/>
    <property type="molecule type" value="Genomic_DNA"/>
</dbReference>
<dbReference type="Gene3D" id="1.20.1250.20">
    <property type="entry name" value="MFS general substrate transporter like domains"/>
    <property type="match status" value="1"/>
</dbReference>
<evidence type="ECO:0000256" key="4">
    <source>
        <dbReference type="ARBA" id="ARBA00023136"/>
    </source>
</evidence>
<feature type="region of interest" description="Disordered" evidence="5">
    <location>
        <begin position="56"/>
        <end position="104"/>
    </location>
</feature>
<accession>A0A0D6EG36</accession>
<reference evidence="8" key="1">
    <citation type="submission" date="2015-02" db="EMBL/GenBank/DDBJ databases">
        <authorList>
            <person name="Gon?alves P."/>
        </authorList>
    </citation>
    <scope>NUCLEOTIDE SEQUENCE [LARGE SCALE GENOMIC DNA]</scope>
</reference>
<feature type="transmembrane region" description="Helical" evidence="6">
    <location>
        <begin position="436"/>
        <end position="453"/>
    </location>
</feature>
<protein>
    <submittedName>
        <fullName evidence="7">SPOSA6832_00172-mRNA-1:cds</fullName>
    </submittedName>
</protein>
<gene>
    <name evidence="7" type="primary">SPOSA6832_00172</name>
</gene>
<dbReference type="OrthoDB" id="5376138at2759"/>
<dbReference type="Proteomes" id="UP000243876">
    <property type="component" value="Unassembled WGS sequence"/>
</dbReference>
<evidence type="ECO:0000256" key="3">
    <source>
        <dbReference type="ARBA" id="ARBA00022989"/>
    </source>
</evidence>
<evidence type="ECO:0000256" key="2">
    <source>
        <dbReference type="ARBA" id="ARBA00022692"/>
    </source>
</evidence>
<dbReference type="InterPro" id="IPR036259">
    <property type="entry name" value="MFS_trans_sf"/>
</dbReference>
<dbReference type="GO" id="GO:0005886">
    <property type="term" value="C:plasma membrane"/>
    <property type="evidence" value="ECO:0007669"/>
    <property type="project" value="TreeGrafter"/>
</dbReference>
<feature type="transmembrane region" description="Helical" evidence="6">
    <location>
        <begin position="307"/>
        <end position="326"/>
    </location>
</feature>
<evidence type="ECO:0000256" key="5">
    <source>
        <dbReference type="SAM" id="MobiDB-lite"/>
    </source>
</evidence>
<feature type="transmembrane region" description="Helical" evidence="6">
    <location>
        <begin position="196"/>
        <end position="215"/>
    </location>
</feature>
<comment type="subcellular location">
    <subcellularLocation>
        <location evidence="1">Membrane</location>
        <topology evidence="1">Multi-pass membrane protein</topology>
    </subcellularLocation>
</comment>
<proteinExistence type="predicted"/>
<organism evidence="7 8">
    <name type="scientific">Sporidiobolus salmonicolor</name>
    <name type="common">Yeast-like fungus</name>
    <name type="synonym">Sporobolomyces salmonicolor</name>
    <dbReference type="NCBI Taxonomy" id="5005"/>
    <lineage>
        <taxon>Eukaryota</taxon>
        <taxon>Fungi</taxon>
        <taxon>Dikarya</taxon>
        <taxon>Basidiomycota</taxon>
        <taxon>Pucciniomycotina</taxon>
        <taxon>Microbotryomycetes</taxon>
        <taxon>Sporidiobolales</taxon>
        <taxon>Sporidiobolaceae</taxon>
        <taxon>Sporobolomyces</taxon>
    </lineage>
</organism>
<feature type="transmembrane region" description="Helical" evidence="6">
    <location>
        <begin position="474"/>
        <end position="494"/>
    </location>
</feature>
<evidence type="ECO:0000313" key="7">
    <source>
        <dbReference type="EMBL" id="CEQ38728.1"/>
    </source>
</evidence>
<feature type="non-terminal residue" evidence="7">
    <location>
        <position position="1"/>
    </location>
</feature>
<evidence type="ECO:0000256" key="1">
    <source>
        <dbReference type="ARBA" id="ARBA00004141"/>
    </source>
</evidence>
<keyword evidence="4 6" id="KW-0472">Membrane</keyword>
<feature type="transmembrane region" description="Helical" evidence="6">
    <location>
        <begin position="546"/>
        <end position="564"/>
    </location>
</feature>
<dbReference type="PANTHER" id="PTHR23502:SF134">
    <property type="entry name" value="MAJOR FACILITATOR SUPERFAMILY (MFS) PROFILE DOMAIN-CONTAINING PROTEIN-RELATED"/>
    <property type="match status" value="1"/>
</dbReference>
<feature type="transmembrane region" description="Helical" evidence="6">
    <location>
        <begin position="222"/>
        <end position="240"/>
    </location>
</feature>
<keyword evidence="8" id="KW-1185">Reference proteome</keyword>
<keyword evidence="2 6" id="KW-0812">Transmembrane</keyword>
<feature type="transmembrane region" description="Helical" evidence="6">
    <location>
        <begin position="133"/>
        <end position="152"/>
    </location>
</feature>
<feature type="region of interest" description="Disordered" evidence="5">
    <location>
        <begin position="1"/>
        <end position="38"/>
    </location>
</feature>
<dbReference type="PANTHER" id="PTHR23502">
    <property type="entry name" value="MAJOR FACILITATOR SUPERFAMILY"/>
    <property type="match status" value="1"/>
</dbReference>
<evidence type="ECO:0000256" key="6">
    <source>
        <dbReference type="SAM" id="Phobius"/>
    </source>
</evidence>
<dbReference type="Pfam" id="PF07690">
    <property type="entry name" value="MFS_1"/>
    <property type="match status" value="2"/>
</dbReference>
<feature type="transmembrane region" description="Helical" evidence="6">
    <location>
        <begin position="500"/>
        <end position="525"/>
    </location>
</feature>
<dbReference type="AlphaFoldDB" id="A0A0D6EG36"/>
<dbReference type="SUPFAM" id="SSF103473">
    <property type="entry name" value="MFS general substrate transporter"/>
    <property type="match status" value="1"/>
</dbReference>